<accession>W6AQR8</accession>
<organism evidence="1 2">
    <name type="scientific">Erwinia phage Ea9-2</name>
    <dbReference type="NCBI Taxonomy" id="1429767"/>
    <lineage>
        <taxon>Viruses</taxon>
        <taxon>Duplodnaviria</taxon>
        <taxon>Heunggongvirae</taxon>
        <taxon>Uroviricota</taxon>
        <taxon>Caudoviricetes</taxon>
        <taxon>Schitoviridae</taxon>
        <taxon>Erskinevirinae</taxon>
        <taxon>Johnsonvirus</taxon>
        <taxon>Johnsonvirus Ea92</taxon>
    </lineage>
</organism>
<reference evidence="1 2" key="1">
    <citation type="submission" date="2015-01" db="EMBL/GenBank/DDBJ databases">
        <title>Characterization of two new Erwinia spp. phages.</title>
        <authorList>
            <person name="Yagubi A.I."/>
            <person name="Kropinski A.M."/>
            <person name="Castle A.J."/>
            <person name="Svircev A.M."/>
        </authorList>
    </citation>
    <scope>NUCLEOTIDE SEQUENCE [LARGE SCALE GENOMIC DNA]</scope>
    <source>
        <strain evidence="1">Ea9-2</strain>
    </source>
</reference>
<gene>
    <name evidence="1" type="ORF">Ea92_11</name>
</gene>
<name>W6AQR8_9CAUD</name>
<dbReference type="GeneID" id="18503946"/>
<keyword evidence="2" id="KW-1185">Reference proteome</keyword>
<dbReference type="Proteomes" id="UP000019305">
    <property type="component" value="Segment"/>
</dbReference>
<sequence length="93" mass="10535">MSYKILEGFHAMLPPNAIVPSQLSDISEGDSVKIGVEAQNRTEKFWATVYAIDRDNGVLGVRIDNDLQYSMYHGLHDHDELNVNWEYVVGVIK</sequence>
<dbReference type="EMBL" id="KF806588">
    <property type="protein sequence ID" value="AHI60068.1"/>
    <property type="molecule type" value="Genomic_DNA"/>
</dbReference>
<proteinExistence type="predicted"/>
<evidence type="ECO:0000313" key="1">
    <source>
        <dbReference type="EMBL" id="AHI60068.1"/>
    </source>
</evidence>
<dbReference type="RefSeq" id="YP_009007385.1">
    <property type="nucleotide sequence ID" value="NC_023579.1"/>
</dbReference>
<evidence type="ECO:0000313" key="2">
    <source>
        <dbReference type="Proteomes" id="UP000019305"/>
    </source>
</evidence>
<dbReference type="KEGG" id="vg:18503946"/>
<protein>
    <submittedName>
        <fullName evidence="1">Uncharacterized protein</fullName>
    </submittedName>
</protein>